<evidence type="ECO:0000256" key="1">
    <source>
        <dbReference type="SAM" id="MobiDB-lite"/>
    </source>
</evidence>
<organism evidence="2 3">
    <name type="scientific">Stylosanthes scabra</name>
    <dbReference type="NCBI Taxonomy" id="79078"/>
    <lineage>
        <taxon>Eukaryota</taxon>
        <taxon>Viridiplantae</taxon>
        <taxon>Streptophyta</taxon>
        <taxon>Embryophyta</taxon>
        <taxon>Tracheophyta</taxon>
        <taxon>Spermatophyta</taxon>
        <taxon>Magnoliopsida</taxon>
        <taxon>eudicotyledons</taxon>
        <taxon>Gunneridae</taxon>
        <taxon>Pentapetalae</taxon>
        <taxon>rosids</taxon>
        <taxon>fabids</taxon>
        <taxon>Fabales</taxon>
        <taxon>Fabaceae</taxon>
        <taxon>Papilionoideae</taxon>
        <taxon>50 kb inversion clade</taxon>
        <taxon>dalbergioids sensu lato</taxon>
        <taxon>Dalbergieae</taxon>
        <taxon>Pterocarpus clade</taxon>
        <taxon>Stylosanthes</taxon>
    </lineage>
</organism>
<dbReference type="PANTHER" id="PTHR34835:SF34">
    <property type="entry name" value="OS08G0555500 PROTEIN"/>
    <property type="match status" value="1"/>
</dbReference>
<dbReference type="EMBL" id="JASCZI010000502">
    <property type="protein sequence ID" value="MED6112137.1"/>
    <property type="molecule type" value="Genomic_DNA"/>
</dbReference>
<gene>
    <name evidence="2" type="ORF">PIB30_058954</name>
</gene>
<dbReference type="Proteomes" id="UP001341840">
    <property type="component" value="Unassembled WGS sequence"/>
</dbReference>
<proteinExistence type="predicted"/>
<protein>
    <submittedName>
        <fullName evidence="2">Uncharacterized protein</fullName>
    </submittedName>
</protein>
<feature type="region of interest" description="Disordered" evidence="1">
    <location>
        <begin position="270"/>
        <end position="353"/>
    </location>
</feature>
<comment type="caution">
    <text evidence="2">The sequence shown here is derived from an EMBL/GenBank/DDBJ whole genome shotgun (WGS) entry which is preliminary data.</text>
</comment>
<feature type="compositionally biased region" description="Polar residues" evidence="1">
    <location>
        <begin position="297"/>
        <end position="308"/>
    </location>
</feature>
<feature type="compositionally biased region" description="Basic residues" evidence="1">
    <location>
        <begin position="276"/>
        <end position="286"/>
    </location>
</feature>
<evidence type="ECO:0000313" key="3">
    <source>
        <dbReference type="Proteomes" id="UP001341840"/>
    </source>
</evidence>
<name>A0ABU6QKU1_9FABA</name>
<reference evidence="2 3" key="1">
    <citation type="journal article" date="2023" name="Plants (Basel)">
        <title>Bridging the Gap: Combining Genomics and Transcriptomics Approaches to Understand Stylosanthes scabra, an Orphan Legume from the Brazilian Caatinga.</title>
        <authorList>
            <person name="Ferreira-Neto J.R.C."/>
            <person name="da Silva M.D."/>
            <person name="Binneck E."/>
            <person name="de Melo N.F."/>
            <person name="da Silva R.H."/>
            <person name="de Melo A.L.T.M."/>
            <person name="Pandolfi V."/>
            <person name="Bustamante F.O."/>
            <person name="Brasileiro-Vidal A.C."/>
            <person name="Benko-Iseppon A.M."/>
        </authorList>
    </citation>
    <scope>NUCLEOTIDE SEQUENCE [LARGE SCALE GENOMIC DNA]</scope>
    <source>
        <tissue evidence="2">Leaves</tissue>
    </source>
</reference>
<keyword evidence="3" id="KW-1185">Reference proteome</keyword>
<sequence length="353" mass="40574">MVKKTAAEKQKKKKTDVQYDKGHRTRCSPSELAKTYKDLGDQKRALVHEMGFGVLAENMSNYYFNNLIMMELADSFHIPDSTNRTNVGKFKIDATKVGHAFGLNAQGGLYRHKVIKKQVTAAQHEVVKAFRGKTLADLRDMVYTIPLNSEENITKFKRAFILYVQKTVLCPNNSNPLSPKILPTILDVSNPREMNWARHVYIFLLDGITEARRKNTKHIDGCVFALLIIYFQETKFGLESEPRDAQPPWVVYWKNHTWKERIEYEFKDPAGLARQARNRTQPRKQSKAPPKIKLPQTKKQITETNLVKSLQIEGPKGKKILGKRKQMEEEEETDSSEYESESAIDEDEAMPAD</sequence>
<dbReference type="PANTHER" id="PTHR34835">
    <property type="entry name" value="OS07G0283600 PROTEIN-RELATED"/>
    <property type="match status" value="1"/>
</dbReference>
<feature type="compositionally biased region" description="Basic and acidic residues" evidence="1">
    <location>
        <begin position="1"/>
        <end position="22"/>
    </location>
</feature>
<evidence type="ECO:0000313" key="2">
    <source>
        <dbReference type="EMBL" id="MED6112137.1"/>
    </source>
</evidence>
<feature type="compositionally biased region" description="Acidic residues" evidence="1">
    <location>
        <begin position="328"/>
        <end position="353"/>
    </location>
</feature>
<accession>A0ABU6QKU1</accession>
<feature type="region of interest" description="Disordered" evidence="1">
    <location>
        <begin position="1"/>
        <end position="24"/>
    </location>
</feature>